<dbReference type="SUPFAM" id="SSF56112">
    <property type="entry name" value="Protein kinase-like (PK-like)"/>
    <property type="match status" value="1"/>
</dbReference>
<dbReference type="GO" id="GO:0007254">
    <property type="term" value="P:JNK cascade"/>
    <property type="evidence" value="ECO:0007669"/>
    <property type="project" value="TreeGrafter"/>
</dbReference>
<reference evidence="9" key="1">
    <citation type="submission" date="2016-04" db="UniProtKB">
        <authorList>
            <consortium name="WormBaseParasite"/>
        </authorList>
    </citation>
    <scope>IDENTIFICATION</scope>
</reference>
<dbReference type="Gene3D" id="3.30.200.20">
    <property type="entry name" value="Phosphorylase Kinase, domain 1"/>
    <property type="match status" value="1"/>
</dbReference>
<dbReference type="Proteomes" id="UP000282613">
    <property type="component" value="Unassembled WGS sequence"/>
</dbReference>
<evidence type="ECO:0000256" key="4">
    <source>
        <dbReference type="ARBA" id="ARBA00022741"/>
    </source>
</evidence>
<evidence type="ECO:0000313" key="7">
    <source>
        <dbReference type="EMBL" id="VDK23089.1"/>
    </source>
</evidence>
<gene>
    <name evidence="7" type="ORF">TASK_LOCUS1463</name>
</gene>
<dbReference type="PANTHER" id="PTHR46716">
    <property type="entry name" value="MITOGEN-ACTIVATED PROTEIN KINASE KINASE KINASE 7"/>
    <property type="match status" value="1"/>
</dbReference>
<sequence length="342" mass="39476">MDELRHYEELVKSIANVAENEIEIVRKHKYKLEFSFILKSVSGGSFGDVSFGMYRGKNVVRKDFRQITTINDRKYNYREAYTLATCNHQNIVKLIGAGPNTRNSEVRYVVIERATNASLAERRVDENYTWYTEKVDIYSMTVSLWEMLTRTLDQNVNPHNTRIRLCPLFLDRLIACGMAVDPNQRPSAQQLVSLLDFIMRKVYAEETSQLCIEFESGEIPRTYQQTPTYSVNSNADSSYASLSDEMATVKPAMDETMDFKEVPQLLRPTLPTTCSEQAMVMYRRHVELAKEYVKLSQKLKRLKQKWDDGVAQIIAAKGIQPCETGEYKRRVGEYCELCVTMV</sequence>
<name>A0A158R736_TAEAS</name>
<dbReference type="GO" id="GO:0043123">
    <property type="term" value="P:positive regulation of canonical NF-kappaB signal transduction"/>
    <property type="evidence" value="ECO:0007669"/>
    <property type="project" value="TreeGrafter"/>
</dbReference>
<dbReference type="GO" id="GO:0005524">
    <property type="term" value="F:ATP binding"/>
    <property type="evidence" value="ECO:0007669"/>
    <property type="project" value="UniProtKB-KW"/>
</dbReference>
<dbReference type="GO" id="GO:0006955">
    <property type="term" value="P:immune response"/>
    <property type="evidence" value="ECO:0007669"/>
    <property type="project" value="TreeGrafter"/>
</dbReference>
<evidence type="ECO:0000313" key="9">
    <source>
        <dbReference type="WBParaSite" id="TASK_0000146201-mRNA-1"/>
    </source>
</evidence>
<dbReference type="PANTHER" id="PTHR46716:SF1">
    <property type="entry name" value="MITOGEN-ACTIVATED PROTEIN KINASE KINASE KINASE 7"/>
    <property type="match status" value="1"/>
</dbReference>
<dbReference type="Gene3D" id="1.10.510.10">
    <property type="entry name" value="Transferase(Phosphotransferase) domain 1"/>
    <property type="match status" value="1"/>
</dbReference>
<evidence type="ECO:0000256" key="5">
    <source>
        <dbReference type="ARBA" id="ARBA00022777"/>
    </source>
</evidence>
<keyword evidence="5" id="KW-0418">Kinase</keyword>
<dbReference type="EMBL" id="UYRS01000386">
    <property type="protein sequence ID" value="VDK23089.1"/>
    <property type="molecule type" value="Genomic_DNA"/>
</dbReference>
<proteinExistence type="inferred from homology"/>
<evidence type="ECO:0000256" key="3">
    <source>
        <dbReference type="ARBA" id="ARBA00022679"/>
    </source>
</evidence>
<keyword evidence="6" id="KW-0067">ATP-binding</keyword>
<evidence type="ECO:0000256" key="1">
    <source>
        <dbReference type="ARBA" id="ARBA00006529"/>
    </source>
</evidence>
<reference evidence="7 8" key="2">
    <citation type="submission" date="2018-11" db="EMBL/GenBank/DDBJ databases">
        <authorList>
            <consortium name="Pathogen Informatics"/>
        </authorList>
    </citation>
    <scope>NUCLEOTIDE SEQUENCE [LARGE SCALE GENOMIC DNA]</scope>
</reference>
<dbReference type="AlphaFoldDB" id="A0A158R736"/>
<protein>
    <submittedName>
        <fullName evidence="9">Protein kinase domain-containing protein</fullName>
    </submittedName>
</protein>
<keyword evidence="8" id="KW-1185">Reference proteome</keyword>
<keyword evidence="4" id="KW-0547">Nucleotide-binding</keyword>
<evidence type="ECO:0000256" key="2">
    <source>
        <dbReference type="ARBA" id="ARBA00022527"/>
    </source>
</evidence>
<dbReference type="InterPro" id="IPR011009">
    <property type="entry name" value="Kinase-like_dom_sf"/>
</dbReference>
<dbReference type="GO" id="GO:0004709">
    <property type="term" value="F:MAP kinase kinase kinase activity"/>
    <property type="evidence" value="ECO:0007669"/>
    <property type="project" value="TreeGrafter"/>
</dbReference>
<dbReference type="STRING" id="60517.A0A158R736"/>
<comment type="similarity">
    <text evidence="1">Belongs to the protein kinase superfamily. STE Ser/Thr protein kinase family. MAP kinase kinase kinase subfamily.</text>
</comment>
<dbReference type="OrthoDB" id="10261027at2759"/>
<organism evidence="9">
    <name type="scientific">Taenia asiatica</name>
    <name type="common">Asian tapeworm</name>
    <dbReference type="NCBI Taxonomy" id="60517"/>
    <lineage>
        <taxon>Eukaryota</taxon>
        <taxon>Metazoa</taxon>
        <taxon>Spiralia</taxon>
        <taxon>Lophotrochozoa</taxon>
        <taxon>Platyhelminthes</taxon>
        <taxon>Cestoda</taxon>
        <taxon>Eucestoda</taxon>
        <taxon>Cyclophyllidea</taxon>
        <taxon>Taeniidae</taxon>
        <taxon>Taenia</taxon>
    </lineage>
</organism>
<evidence type="ECO:0000313" key="8">
    <source>
        <dbReference type="Proteomes" id="UP000282613"/>
    </source>
</evidence>
<dbReference type="WBParaSite" id="TASK_0000146201-mRNA-1">
    <property type="protein sequence ID" value="TASK_0000146201-mRNA-1"/>
    <property type="gene ID" value="TASK_0000146201"/>
</dbReference>
<accession>A0A158R736</accession>
<keyword evidence="3" id="KW-0808">Transferase</keyword>
<keyword evidence="2" id="KW-0723">Serine/threonine-protein kinase</keyword>
<evidence type="ECO:0000256" key="6">
    <source>
        <dbReference type="ARBA" id="ARBA00022840"/>
    </source>
</evidence>